<feature type="chain" id="PRO_5046206743" evidence="2">
    <location>
        <begin position="17"/>
        <end position="580"/>
    </location>
</feature>
<evidence type="ECO:0000256" key="2">
    <source>
        <dbReference type="SAM" id="SignalP"/>
    </source>
</evidence>
<protein>
    <submittedName>
        <fullName evidence="4">Amidohydrolase family protein</fullName>
    </submittedName>
</protein>
<keyword evidence="5" id="KW-1185">Reference proteome</keyword>
<dbReference type="PANTHER" id="PTHR43135:SF3">
    <property type="entry name" value="ALPHA-D-RIBOSE 1-METHYLPHOSPHONATE 5-TRIPHOSPHATE DIPHOSPHATASE"/>
    <property type="match status" value="1"/>
</dbReference>
<sequence>MVLSALSGVAASPAMAETLAIVGGQVFDGTGTPARQSTILIQDDRITAVGKNLTIPQDARIIDVHGMAVTPGLYDLHTHWTASGEPADFPAIAHAYLASGVTTVNDFNEEPEAFAPLREWLTHLRSPHVNFAARISTPGGHGADWADQGTTKWISSPGSAKAAIDSVVAYKPDLIKIFTDGWRYGRMPDNTSMNEATLAAAVAETHNYHLKVLTHTVTVEKGLIAARAKVDALAHGLQDRVLTPEEVETIRASGMGDIPTLSVYDPDKWQHSADHKIVSDHTLFENALKNVKKLFRAGVPIGVGTDAGMPATPHGASTLHELKLLVRAGLTPSEALMAATRVSATLLGQEGDRGTIAPGMRADIVVFDGRPWRNIADVHHVAMTMVDGRSLAGIGSVPETSDDSAWAIPATAARLIDDFERPDGRSSLDTLRKDTMDRGPDRTEEVSVVIPRENGKGNALFIAARMADKTDAYAGVAVPLTRGSVRPVDVTAYKGIALDIRGSQCQTRVTVNGTVGMAWTAPVAVSQNWKKIRVPFSTLQAADPKKSRAWTGKDITEVETGQSCPAGQKSWLEVDNLSFY</sequence>
<evidence type="ECO:0000313" key="4">
    <source>
        <dbReference type="EMBL" id="NHN84856.1"/>
    </source>
</evidence>
<dbReference type="Proteomes" id="UP000635278">
    <property type="component" value="Unassembled WGS sequence"/>
</dbReference>
<accession>A0ABX0JN06</accession>
<dbReference type="Pfam" id="PF01979">
    <property type="entry name" value="Amidohydro_1"/>
    <property type="match status" value="1"/>
</dbReference>
<feature type="region of interest" description="Disordered" evidence="1">
    <location>
        <begin position="424"/>
        <end position="444"/>
    </location>
</feature>
<dbReference type="SUPFAM" id="SSF49785">
    <property type="entry name" value="Galactose-binding domain-like"/>
    <property type="match status" value="1"/>
</dbReference>
<dbReference type="InterPro" id="IPR006680">
    <property type="entry name" value="Amidohydro-rel"/>
</dbReference>
<dbReference type="SUPFAM" id="SSF51556">
    <property type="entry name" value="Metallo-dependent hydrolases"/>
    <property type="match status" value="1"/>
</dbReference>
<gene>
    <name evidence="4" type="ORF">GOB93_09410</name>
</gene>
<dbReference type="InterPro" id="IPR008979">
    <property type="entry name" value="Galactose-bd-like_sf"/>
</dbReference>
<feature type="signal peptide" evidence="2">
    <location>
        <begin position="1"/>
        <end position="16"/>
    </location>
</feature>
<dbReference type="Gene3D" id="2.30.40.10">
    <property type="entry name" value="Urease, subunit C, domain 1"/>
    <property type="match status" value="1"/>
</dbReference>
<dbReference type="Gene3D" id="3.40.50.10910">
    <property type="entry name" value="Amidohydrolase"/>
    <property type="match status" value="1"/>
</dbReference>
<proteinExistence type="predicted"/>
<name>A0ABX0JN06_9PROT</name>
<dbReference type="Gene3D" id="1.20.58.520">
    <property type="entry name" value="Amidohydrolase"/>
    <property type="match status" value="1"/>
</dbReference>
<dbReference type="PANTHER" id="PTHR43135">
    <property type="entry name" value="ALPHA-D-RIBOSE 1-METHYLPHOSPHONATE 5-TRIPHOSPHATE DIPHOSPHATASE"/>
    <property type="match status" value="1"/>
</dbReference>
<dbReference type="SUPFAM" id="SSF51338">
    <property type="entry name" value="Composite domain of metallo-dependent hydrolases"/>
    <property type="match status" value="1"/>
</dbReference>
<evidence type="ECO:0000259" key="3">
    <source>
        <dbReference type="Pfam" id="PF01979"/>
    </source>
</evidence>
<feature type="domain" description="Amidohydrolase-related" evidence="3">
    <location>
        <begin position="69"/>
        <end position="389"/>
    </location>
</feature>
<reference evidence="4 5" key="1">
    <citation type="journal article" date="2020" name="Int. J. Syst. Evol. Microbiol.">
        <title>Novel acetic acid bacteria from cider fermentations: Acetobacter conturbans sp. nov. and Acetobacter fallax sp. nov.</title>
        <authorList>
            <person name="Sombolestani A.S."/>
            <person name="Cleenwerck I."/>
            <person name="Cnockaert M."/>
            <person name="Borremans W."/>
            <person name="Wieme A.D."/>
            <person name="De Vuyst L."/>
            <person name="Vandamme P."/>
        </authorList>
    </citation>
    <scope>NUCLEOTIDE SEQUENCE [LARGE SCALE GENOMIC DNA]</scope>
    <source>
        <strain evidence="4 5">LMG 30640</strain>
    </source>
</reference>
<dbReference type="InterPro" id="IPR011059">
    <property type="entry name" value="Metal-dep_hydrolase_composite"/>
</dbReference>
<dbReference type="Gene3D" id="3.30.110.90">
    <property type="entry name" value="Amidohydrolase"/>
    <property type="match status" value="1"/>
</dbReference>
<keyword evidence="2" id="KW-0732">Signal</keyword>
<comment type="caution">
    <text evidence="4">The sequence shown here is derived from an EMBL/GenBank/DDBJ whole genome shotgun (WGS) entry which is preliminary data.</text>
</comment>
<dbReference type="InterPro" id="IPR051781">
    <property type="entry name" value="Metallo-dep_Hydrolase"/>
</dbReference>
<dbReference type="InterPro" id="IPR032466">
    <property type="entry name" value="Metal_Hydrolase"/>
</dbReference>
<evidence type="ECO:0000313" key="5">
    <source>
        <dbReference type="Proteomes" id="UP000635278"/>
    </source>
</evidence>
<organism evidence="4 5">
    <name type="scientific">Acetobacter musti</name>
    <dbReference type="NCBI Taxonomy" id="864732"/>
    <lineage>
        <taxon>Bacteria</taxon>
        <taxon>Pseudomonadati</taxon>
        <taxon>Pseudomonadota</taxon>
        <taxon>Alphaproteobacteria</taxon>
        <taxon>Acetobacterales</taxon>
        <taxon>Acetobacteraceae</taxon>
        <taxon>Acetobacter</taxon>
    </lineage>
</organism>
<dbReference type="EMBL" id="WOTB01000010">
    <property type="protein sequence ID" value="NHN84856.1"/>
    <property type="molecule type" value="Genomic_DNA"/>
</dbReference>
<evidence type="ECO:0000256" key="1">
    <source>
        <dbReference type="SAM" id="MobiDB-lite"/>
    </source>
</evidence>